<dbReference type="NCBIfam" id="NF002015">
    <property type="entry name" value="PRK00819.1-5"/>
    <property type="match status" value="1"/>
</dbReference>
<dbReference type="OrthoDB" id="24376at2157"/>
<dbReference type="STRING" id="304371.MCP_2444"/>
<keyword evidence="7" id="KW-1185">Reference proteome</keyword>
<dbReference type="PANTHER" id="PTHR12684">
    <property type="entry name" value="PUTATIVE PHOSPHOTRANSFERASE"/>
    <property type="match status" value="1"/>
</dbReference>
<protein>
    <recommendedName>
        <fullName evidence="5">Probable RNA 2'-phosphotransferase</fullName>
        <ecNumber evidence="5">2.7.1.-</ecNumber>
    </recommendedName>
</protein>
<evidence type="ECO:0000256" key="4">
    <source>
        <dbReference type="ARBA" id="ARBA00025212"/>
    </source>
</evidence>
<keyword evidence="2 5" id="KW-0808">Transferase</keyword>
<evidence type="ECO:0000256" key="1">
    <source>
        <dbReference type="ARBA" id="ARBA00009836"/>
    </source>
</evidence>
<dbReference type="AlphaFoldDB" id="D1Z1E4"/>
<comment type="similarity">
    <text evidence="1 5">Belongs to the KptA/TPT1 family.</text>
</comment>
<dbReference type="GO" id="GO:0003950">
    <property type="term" value="F:NAD+ poly-ADP-ribosyltransferase activity"/>
    <property type="evidence" value="ECO:0007669"/>
    <property type="project" value="InterPro"/>
</dbReference>
<dbReference type="InterPro" id="IPR042081">
    <property type="entry name" value="RNA_2'-PTrans_C"/>
</dbReference>
<dbReference type="PANTHER" id="PTHR12684:SF2">
    <property type="entry name" value="TRNA 2'-PHOSPHOTRANSFERASE 1"/>
    <property type="match status" value="1"/>
</dbReference>
<reference evidence="6 7" key="2">
    <citation type="journal article" date="2008" name="Int. J. Syst. Evol. Microbiol.">
        <title>Methanocella paludicola gen. nov., sp. nov., a methane-producing archaeon, the first isolate of the lineage 'Rice Cluster I', and proposal of the new archaeal order Methanocellales ord. nov.</title>
        <authorList>
            <person name="Sakai S."/>
            <person name="Imachi H."/>
            <person name="Hanada S."/>
            <person name="Ohashi A."/>
            <person name="Harada H."/>
            <person name="Kamagata Y."/>
        </authorList>
    </citation>
    <scope>NUCLEOTIDE SEQUENCE [LARGE SCALE GENOMIC DNA]</scope>
    <source>
        <strain evidence="7">DSM 17711 / JCM 13418 / NBRC 101707 / SANAE</strain>
    </source>
</reference>
<dbReference type="GO" id="GO:0000215">
    <property type="term" value="F:tRNA 2'-phosphotransferase activity"/>
    <property type="evidence" value="ECO:0007669"/>
    <property type="project" value="TreeGrafter"/>
</dbReference>
<sequence length="211" mass="23906">MQAREQISEIRQCPRHGYFRGSQCNCGSPGRFILSGFKAEKLGRIISGALRHFPAELGLKLDEHGWANIDDLERAIAAKYSWARREHIEAMLDTDEKGRYEHDGERVRARYGHSIKVDLDYPEADYDLLYYGTSEEEADRILEIGLKPVNQHHVHLSKSIEEAVKVACIRTENPVIISIDARKAKENGIRILDAGPVCLSGPIPPEYLKIE</sequence>
<dbReference type="GeneID" id="8682219"/>
<dbReference type="InterPro" id="IPR042080">
    <property type="entry name" value="RNA_2'-PTrans_N"/>
</dbReference>
<dbReference type="eggNOG" id="arCOG04063">
    <property type="taxonomic scope" value="Archaea"/>
</dbReference>
<dbReference type="GO" id="GO:0006388">
    <property type="term" value="P:tRNA splicing, via endonucleolytic cleavage and ligation"/>
    <property type="evidence" value="ECO:0007669"/>
    <property type="project" value="UniProtKB-UniRule"/>
</dbReference>
<evidence type="ECO:0000256" key="2">
    <source>
        <dbReference type="ARBA" id="ARBA00022679"/>
    </source>
</evidence>
<dbReference type="Proteomes" id="UP000001882">
    <property type="component" value="Chromosome"/>
</dbReference>
<comment type="function">
    <text evidence="4 5">Removes the 2'-phosphate from RNA via an intermediate in which the phosphate is ADP-ribosylated by NAD followed by a presumed transesterification to release the RNA and generate ADP-ribose 1''-2''-cyclic phosphate (APPR&gt;P). May function as an ADP-ribosylase.</text>
</comment>
<reference evidence="7" key="3">
    <citation type="journal article" date="2011" name="PLoS ONE">
        <title>Genome sequence of a mesophilic hydrogenotrophic methanogen Methanocella paludicola, the first cultivated representative of the order Methanocellales.</title>
        <authorList>
            <person name="Sakai S."/>
            <person name="Takaki Y."/>
            <person name="Shimamura S."/>
            <person name="Sekine M."/>
            <person name="Tajima T."/>
            <person name="Kosugi H."/>
            <person name="Ichikawa N."/>
            <person name="Tasumi E."/>
            <person name="Hiraki A.T."/>
            <person name="Shimizu A."/>
            <person name="Kato Y."/>
            <person name="Nishiko R."/>
            <person name="Mori K."/>
            <person name="Fujita N."/>
            <person name="Imachi H."/>
            <person name="Takai K."/>
        </authorList>
    </citation>
    <scope>NUCLEOTIDE SEQUENCE [LARGE SCALE GENOMIC DNA]</scope>
    <source>
        <strain evidence="7">DSM 17711 / JCM 13418 / NBRC 101707 / SANAE</strain>
    </source>
</reference>
<gene>
    <name evidence="5 6" type="primary">kptA</name>
    <name evidence="6" type="ordered locus">MCP_2444</name>
</gene>
<reference evidence="6 7" key="1">
    <citation type="journal article" date="2007" name="Appl. Environ. Microbiol.">
        <title>Isolation of key methanogens for global methane emission from rice paddy fields: a novel isolate affiliated with the clone cluster rice cluster I.</title>
        <authorList>
            <person name="Sakai S."/>
            <person name="Imachi H."/>
            <person name="Sekiguchi Y."/>
            <person name="Ohashi A."/>
            <person name="Harada H."/>
            <person name="Kamagata Y."/>
        </authorList>
    </citation>
    <scope>NUCLEOTIDE SEQUENCE [LARGE SCALE GENOMIC DNA]</scope>
    <source>
        <strain evidence="7">DSM 17711 / JCM 13418 / NBRC 101707 / SANAE</strain>
    </source>
</reference>
<dbReference type="EMBL" id="AP011532">
    <property type="protein sequence ID" value="BAI62516.1"/>
    <property type="molecule type" value="Genomic_DNA"/>
</dbReference>
<dbReference type="InterPro" id="IPR002745">
    <property type="entry name" value="Ptrans_KptA/Tpt1"/>
</dbReference>
<dbReference type="Pfam" id="PF01885">
    <property type="entry name" value="PTS_2-RNA"/>
    <property type="match status" value="1"/>
</dbReference>
<dbReference type="KEGG" id="mpd:MCP_2444"/>
<dbReference type="PATRIC" id="fig|304371.9.peg.2492"/>
<dbReference type="InParanoid" id="D1Z1E4"/>
<dbReference type="Gene3D" id="1.10.10.970">
    <property type="entry name" value="RNA 2'-phosphotransferase, Tpt1/KptA family, N-terminal domain"/>
    <property type="match status" value="1"/>
</dbReference>
<evidence type="ECO:0000313" key="6">
    <source>
        <dbReference type="EMBL" id="BAI62516.1"/>
    </source>
</evidence>
<name>D1Z1E4_METPS</name>
<keyword evidence="3 5" id="KW-0520">NAD</keyword>
<accession>D1Z1E4</accession>
<dbReference type="EC" id="2.7.1.-" evidence="5"/>
<dbReference type="RefSeq" id="WP_012901190.1">
    <property type="nucleotide sequence ID" value="NC_013665.1"/>
</dbReference>
<organism evidence="6 7">
    <name type="scientific">Methanocella paludicola (strain DSM 17711 / JCM 13418 / NBRC 101707 / SANAE)</name>
    <dbReference type="NCBI Taxonomy" id="304371"/>
    <lineage>
        <taxon>Archaea</taxon>
        <taxon>Methanobacteriati</taxon>
        <taxon>Methanobacteriota</taxon>
        <taxon>Stenosarchaea group</taxon>
        <taxon>Methanomicrobia</taxon>
        <taxon>Methanocellales</taxon>
        <taxon>Methanocellaceae</taxon>
        <taxon>Methanocella</taxon>
    </lineage>
</organism>
<dbReference type="InterPro" id="IPR022928">
    <property type="entry name" value="RNA_2'-PTrans_KptA"/>
</dbReference>
<proteinExistence type="inferred from homology"/>
<evidence type="ECO:0000256" key="5">
    <source>
        <dbReference type="HAMAP-Rule" id="MF_00299"/>
    </source>
</evidence>
<evidence type="ECO:0000256" key="3">
    <source>
        <dbReference type="ARBA" id="ARBA00023027"/>
    </source>
</evidence>
<dbReference type="SUPFAM" id="SSF56399">
    <property type="entry name" value="ADP-ribosylation"/>
    <property type="match status" value="1"/>
</dbReference>
<dbReference type="Gene3D" id="3.20.170.30">
    <property type="match status" value="1"/>
</dbReference>
<dbReference type="HAMAP" id="MF_00299">
    <property type="entry name" value="KptA"/>
    <property type="match status" value="1"/>
</dbReference>
<evidence type="ECO:0000313" key="7">
    <source>
        <dbReference type="Proteomes" id="UP000001882"/>
    </source>
</evidence>